<feature type="non-terminal residue" evidence="3">
    <location>
        <position position="1"/>
    </location>
</feature>
<accession>A0A5J9V9Z9</accession>
<gene>
    <name evidence="3" type="ORF">EJB05_24059</name>
</gene>
<protein>
    <recommendedName>
        <fullName evidence="5">DUF641 domain-containing protein</fullName>
    </recommendedName>
</protein>
<feature type="signal peptide" evidence="2">
    <location>
        <begin position="1"/>
        <end position="27"/>
    </location>
</feature>
<evidence type="ECO:0000313" key="4">
    <source>
        <dbReference type="Proteomes" id="UP000324897"/>
    </source>
</evidence>
<dbReference type="PANTHER" id="PTHR34360:SF2">
    <property type="entry name" value="MYOSIN HEAVY CHAIN-LIKE PROTEIN"/>
    <property type="match status" value="1"/>
</dbReference>
<dbReference type="AlphaFoldDB" id="A0A5J9V9Z9"/>
<comment type="caution">
    <text evidence="3">The sequence shown here is derived from an EMBL/GenBank/DDBJ whole genome shotgun (WGS) entry which is preliminary data.</text>
</comment>
<feature type="chain" id="PRO_5023814563" description="DUF641 domain-containing protein" evidence="2">
    <location>
        <begin position="28"/>
        <end position="472"/>
    </location>
</feature>
<dbReference type="OrthoDB" id="679141at2759"/>
<dbReference type="Gramene" id="TVU32334">
    <property type="protein sequence ID" value="TVU32334"/>
    <property type="gene ID" value="EJB05_24059"/>
</dbReference>
<dbReference type="Proteomes" id="UP000324897">
    <property type="component" value="Chromosome 1"/>
</dbReference>
<reference evidence="3 4" key="1">
    <citation type="journal article" date="2019" name="Sci. Rep.">
        <title>A high-quality genome of Eragrostis curvula grass provides insights into Poaceae evolution and supports new strategies to enhance forage quality.</title>
        <authorList>
            <person name="Carballo J."/>
            <person name="Santos B.A.C.M."/>
            <person name="Zappacosta D."/>
            <person name="Garbus I."/>
            <person name="Selva J.P."/>
            <person name="Gallo C.A."/>
            <person name="Diaz A."/>
            <person name="Albertini E."/>
            <person name="Caccamo M."/>
            <person name="Echenique V."/>
        </authorList>
    </citation>
    <scope>NUCLEOTIDE SEQUENCE [LARGE SCALE GENOMIC DNA]</scope>
    <source>
        <strain evidence="4">cv. Victoria</strain>
        <tissue evidence="3">Leaf</tissue>
    </source>
</reference>
<keyword evidence="4" id="KW-1185">Reference proteome</keyword>
<keyword evidence="2" id="KW-0732">Signal</keyword>
<organism evidence="3 4">
    <name type="scientific">Eragrostis curvula</name>
    <name type="common">weeping love grass</name>
    <dbReference type="NCBI Taxonomy" id="38414"/>
    <lineage>
        <taxon>Eukaryota</taxon>
        <taxon>Viridiplantae</taxon>
        <taxon>Streptophyta</taxon>
        <taxon>Embryophyta</taxon>
        <taxon>Tracheophyta</taxon>
        <taxon>Spermatophyta</taxon>
        <taxon>Magnoliopsida</taxon>
        <taxon>Liliopsida</taxon>
        <taxon>Poales</taxon>
        <taxon>Poaceae</taxon>
        <taxon>PACMAD clade</taxon>
        <taxon>Chloridoideae</taxon>
        <taxon>Eragrostideae</taxon>
        <taxon>Eragrostidinae</taxon>
        <taxon>Eragrostis</taxon>
    </lineage>
</organism>
<dbReference type="EMBL" id="RWGY01000011">
    <property type="protein sequence ID" value="TVU32334.1"/>
    <property type="molecule type" value="Genomic_DNA"/>
</dbReference>
<proteinExistence type="predicted"/>
<evidence type="ECO:0008006" key="5">
    <source>
        <dbReference type="Google" id="ProtNLM"/>
    </source>
</evidence>
<evidence type="ECO:0000256" key="1">
    <source>
        <dbReference type="SAM" id="Coils"/>
    </source>
</evidence>
<evidence type="ECO:0000313" key="3">
    <source>
        <dbReference type="EMBL" id="TVU32334.1"/>
    </source>
</evidence>
<keyword evidence="1" id="KW-0175">Coiled coil</keyword>
<sequence>MASRAAAEAVLLLAVALLLPLRLLSLALRPQVSSPRRTRSAAGLFAVAVLVTAICAVPDAGTRPGAADADADALRSEVEALRLKVARLESMLEENTKALSSKASILEEDSKLIAAMERDIQLLMNGQDTTKNTQSKSYSSDNIKDMEDELSNVSTDKVTIPMGLLLVAPEVEERRSTVNSPIWTGCGGTASCRLLPTALAVEMSSRADIGGGLLLAALGVVVQQLQQEVSKINSNAYAIESLARDAEKRVEALSSEVKKMEDIIAEQWIQIRQFEQAFVLTKMMTSKVHERSKPSKTVYTWPGKDTILKYVSNVDLNGTFLRGASYARSCFSHTYQQSRRFVQAMNRFYHEVTRFRKAIRRQSIPDIDRADVFFLGGSISKRSCISLPYKQFKNSMSSAQKFHHKVQVFIQNRMISNSYSRGLANEPVTFFLVRISYSYFTNVDYLVPILNAIWLEKMTACHETRTMQFWAS</sequence>
<dbReference type="PANTHER" id="PTHR34360">
    <property type="entry name" value="OS08G0519400 PROTEIN"/>
    <property type="match status" value="1"/>
</dbReference>
<feature type="coiled-coil region" evidence="1">
    <location>
        <begin position="71"/>
        <end position="98"/>
    </location>
</feature>
<name>A0A5J9V9Z9_9POAL</name>
<evidence type="ECO:0000256" key="2">
    <source>
        <dbReference type="SAM" id="SignalP"/>
    </source>
</evidence>